<gene>
    <name evidence="1" type="ORF">BdWA1_001593</name>
</gene>
<dbReference type="Proteomes" id="UP001214638">
    <property type="component" value="Unassembled WGS sequence"/>
</dbReference>
<reference evidence="1" key="1">
    <citation type="journal article" date="2023" name="Nat. Microbiol.">
        <title>Babesia duncani multi-omics identifies virulence factors and drug targets.</title>
        <authorList>
            <person name="Singh P."/>
            <person name="Lonardi S."/>
            <person name="Liang Q."/>
            <person name="Vydyam P."/>
            <person name="Khabirova E."/>
            <person name="Fang T."/>
            <person name="Gihaz S."/>
            <person name="Thekkiniath J."/>
            <person name="Munshi M."/>
            <person name="Abel S."/>
            <person name="Ciampossin L."/>
            <person name="Batugedara G."/>
            <person name="Gupta M."/>
            <person name="Lu X.M."/>
            <person name="Lenz T."/>
            <person name="Chakravarty S."/>
            <person name="Cornillot E."/>
            <person name="Hu Y."/>
            <person name="Ma W."/>
            <person name="Gonzalez L.M."/>
            <person name="Sanchez S."/>
            <person name="Estrada K."/>
            <person name="Sanchez-Flores A."/>
            <person name="Montero E."/>
            <person name="Harb O.S."/>
            <person name="Le Roch K.G."/>
            <person name="Mamoun C.B."/>
        </authorList>
    </citation>
    <scope>NUCLEOTIDE SEQUENCE</scope>
    <source>
        <strain evidence="1">WA1</strain>
    </source>
</reference>
<accession>A0AAD9PKF9</accession>
<dbReference type="EMBL" id="JALLKP010000002">
    <property type="protein sequence ID" value="KAK2196350.1"/>
    <property type="molecule type" value="Genomic_DNA"/>
</dbReference>
<comment type="caution">
    <text evidence="1">The sequence shown here is derived from an EMBL/GenBank/DDBJ whole genome shotgun (WGS) entry which is preliminary data.</text>
</comment>
<name>A0AAD9PKF9_9APIC</name>
<dbReference type="AlphaFoldDB" id="A0AAD9PKF9"/>
<evidence type="ECO:0000313" key="1">
    <source>
        <dbReference type="EMBL" id="KAK2196350.1"/>
    </source>
</evidence>
<dbReference type="KEGG" id="bdw:94335891"/>
<protein>
    <submittedName>
        <fullName evidence="1">Uncharacterized protein</fullName>
    </submittedName>
</protein>
<organism evidence="1 2">
    <name type="scientific">Babesia duncani</name>
    <dbReference type="NCBI Taxonomy" id="323732"/>
    <lineage>
        <taxon>Eukaryota</taxon>
        <taxon>Sar</taxon>
        <taxon>Alveolata</taxon>
        <taxon>Apicomplexa</taxon>
        <taxon>Aconoidasida</taxon>
        <taxon>Piroplasmida</taxon>
        <taxon>Babesiidae</taxon>
        <taxon>Babesia</taxon>
    </lineage>
</organism>
<sequence length="160" mass="18490">MKEGGGEPLKAAPEMTLGQFPEKSQMSRVIEKAIHEGREMEKRQFLAQEQSTAMDLGSLDNVLEIIPRPVHLGGHKRKTNVKRPEAIQDRWFLVMLKNYRCERLVKLDHMEMQRADFAYRCMADWPCRDELSIDSNATCPMGWVHLNGMCIAPMVTFHFK</sequence>
<dbReference type="GeneID" id="94335891"/>
<keyword evidence="2" id="KW-1185">Reference proteome</keyword>
<proteinExistence type="predicted"/>
<dbReference type="RefSeq" id="XP_067803192.1">
    <property type="nucleotide sequence ID" value="XM_067946628.1"/>
</dbReference>
<evidence type="ECO:0000313" key="2">
    <source>
        <dbReference type="Proteomes" id="UP001214638"/>
    </source>
</evidence>